<comment type="similarity">
    <text evidence="1">Belongs to the CBP3 family.</text>
</comment>
<evidence type="ECO:0000313" key="3">
    <source>
        <dbReference type="EMBL" id="KAF3769631.1"/>
    </source>
</evidence>
<name>A0A9P4YAU8_CRYP1</name>
<organism evidence="3 4">
    <name type="scientific">Cryphonectria parasitica (strain ATCC 38755 / EP155)</name>
    <dbReference type="NCBI Taxonomy" id="660469"/>
    <lineage>
        <taxon>Eukaryota</taxon>
        <taxon>Fungi</taxon>
        <taxon>Dikarya</taxon>
        <taxon>Ascomycota</taxon>
        <taxon>Pezizomycotina</taxon>
        <taxon>Sordariomycetes</taxon>
        <taxon>Sordariomycetidae</taxon>
        <taxon>Diaporthales</taxon>
        <taxon>Cryphonectriaceae</taxon>
        <taxon>Cryphonectria-Endothia species complex</taxon>
        <taxon>Cryphonectria</taxon>
    </lineage>
</organism>
<dbReference type="PANTHER" id="PTHR12184:SF1">
    <property type="entry name" value="UBIQUINOL-CYTOCHROME-C REDUCTASE COMPLEX ASSEMBLY FACTOR 1"/>
    <property type="match status" value="1"/>
</dbReference>
<reference evidence="3" key="1">
    <citation type="journal article" date="2020" name="Phytopathology">
        <title>Genome sequence of the chestnut blight fungus Cryphonectria parasitica EP155: A fundamental resource for an archetypical invasive plant pathogen.</title>
        <authorList>
            <person name="Crouch J.A."/>
            <person name="Dawe A."/>
            <person name="Aerts A."/>
            <person name="Barry K."/>
            <person name="Churchill A.C.L."/>
            <person name="Grimwood J."/>
            <person name="Hillman B."/>
            <person name="Milgroom M.G."/>
            <person name="Pangilinan J."/>
            <person name="Smith M."/>
            <person name="Salamov A."/>
            <person name="Schmutz J."/>
            <person name="Yadav J."/>
            <person name="Grigoriev I.V."/>
            <person name="Nuss D."/>
        </authorList>
    </citation>
    <scope>NUCLEOTIDE SEQUENCE</scope>
    <source>
        <strain evidence="3">EP155</strain>
    </source>
</reference>
<evidence type="ECO:0000313" key="4">
    <source>
        <dbReference type="Proteomes" id="UP000803844"/>
    </source>
</evidence>
<proteinExistence type="inferred from homology"/>
<sequence length="314" mass="35494">MANQLCRPCRDLARRQLRALIELNYTQRTSVADIARHSRRAFHQTTARREEKSQPASAPSGLSKTLLTIASAILPRRAVQPYAIYGATETMYKACSKPAAYTISEELRKKEEVPMTEDGMEIGVGTGVWYEEFGLVPTFSTWSQVTMLHLYLIVVRLRCLEKNAWQAWQTQLVNHFFQHAEDLMEINHGMKSRMIRSGQLNSLFQTWRGVILAYDEGLVKGDAVMAAAVWRNVFMSREDVDMRHVAAIVSWMRSTLRSLDQMLDPALLYHGGTVFKTQPTAELKVVDQMASLNDVKPASVESAKQPKSPASRFG</sequence>
<evidence type="ECO:0000256" key="1">
    <source>
        <dbReference type="ARBA" id="ARBA00006407"/>
    </source>
</evidence>
<accession>A0A9P4YAU8</accession>
<dbReference type="RefSeq" id="XP_040780592.1">
    <property type="nucleotide sequence ID" value="XM_040919334.1"/>
</dbReference>
<dbReference type="AlphaFoldDB" id="A0A9P4YAU8"/>
<dbReference type="EMBL" id="MU032344">
    <property type="protein sequence ID" value="KAF3769631.1"/>
    <property type="molecule type" value="Genomic_DNA"/>
</dbReference>
<dbReference type="GO" id="GO:0034551">
    <property type="term" value="P:mitochondrial respiratory chain complex III assembly"/>
    <property type="evidence" value="ECO:0007669"/>
    <property type="project" value="TreeGrafter"/>
</dbReference>
<feature type="domain" description="Ubiquinol-cytochrome c chaperone" evidence="2">
    <location>
        <begin position="131"/>
        <end position="269"/>
    </location>
</feature>
<comment type="caution">
    <text evidence="3">The sequence shown here is derived from an EMBL/GenBank/DDBJ whole genome shotgun (WGS) entry which is preliminary data.</text>
</comment>
<gene>
    <name evidence="3" type="ORF">M406DRAFT_320002</name>
</gene>
<dbReference type="Pfam" id="PF03981">
    <property type="entry name" value="Ubiq_cyt_C_chap"/>
    <property type="match status" value="1"/>
</dbReference>
<evidence type="ECO:0000259" key="2">
    <source>
        <dbReference type="Pfam" id="PF03981"/>
    </source>
</evidence>
<keyword evidence="4" id="KW-1185">Reference proteome</keyword>
<dbReference type="GeneID" id="63836463"/>
<protein>
    <recommendedName>
        <fullName evidence="2">Ubiquinol-cytochrome c chaperone domain-containing protein</fullName>
    </recommendedName>
</protein>
<dbReference type="Proteomes" id="UP000803844">
    <property type="component" value="Unassembled WGS sequence"/>
</dbReference>
<dbReference type="InterPro" id="IPR021150">
    <property type="entry name" value="Ubiq_cyt_c_chap"/>
</dbReference>
<dbReference type="PANTHER" id="PTHR12184">
    <property type="entry name" value="UBIQUINOL-CYTOCHROME C REDUCTASE COMPLEX ASSEMBLY FACTOR 1 FAMILY MEMBER"/>
    <property type="match status" value="1"/>
</dbReference>
<dbReference type="GO" id="GO:0005739">
    <property type="term" value="C:mitochondrion"/>
    <property type="evidence" value="ECO:0007669"/>
    <property type="project" value="TreeGrafter"/>
</dbReference>
<dbReference type="InterPro" id="IPR007129">
    <property type="entry name" value="Ubiqinol_cyt_c_chaperone_CPB3"/>
</dbReference>
<dbReference type="OrthoDB" id="10253878at2759"/>